<accession>A0A830H312</accession>
<evidence type="ECO:0000313" key="9">
    <source>
        <dbReference type="EMBL" id="GHP01334.1"/>
    </source>
</evidence>
<comment type="similarity">
    <text evidence="1">Belongs to the glycosyl hydrolase 3 family.</text>
</comment>
<feature type="region of interest" description="Disordered" evidence="5">
    <location>
        <begin position="65"/>
        <end position="92"/>
    </location>
</feature>
<dbReference type="Proteomes" id="UP000660262">
    <property type="component" value="Unassembled WGS sequence"/>
</dbReference>
<feature type="domain" description="Glycoside hydrolase family 3 N-terminal" evidence="7">
    <location>
        <begin position="170"/>
        <end position="394"/>
    </location>
</feature>
<evidence type="ECO:0000259" key="7">
    <source>
        <dbReference type="Pfam" id="PF00933"/>
    </source>
</evidence>
<protein>
    <submittedName>
        <fullName evidence="9">Endo-1,4-beta-xylanase 4</fullName>
    </submittedName>
</protein>
<feature type="domain" description="Glycoside hydrolase family 3 C-terminal" evidence="8">
    <location>
        <begin position="437"/>
        <end position="672"/>
    </location>
</feature>
<dbReference type="GO" id="GO:0031222">
    <property type="term" value="P:arabinan catabolic process"/>
    <property type="evidence" value="ECO:0007669"/>
    <property type="project" value="TreeGrafter"/>
</dbReference>
<evidence type="ECO:0000256" key="6">
    <source>
        <dbReference type="SAM" id="SignalP"/>
    </source>
</evidence>
<dbReference type="PANTHER" id="PTHR42721:SF3">
    <property type="entry name" value="BETA-D-XYLOSIDASE 5-RELATED"/>
    <property type="match status" value="1"/>
</dbReference>
<keyword evidence="9" id="KW-0119">Carbohydrate metabolism</keyword>
<comment type="caution">
    <text evidence="9">The sequence shown here is derived from an EMBL/GenBank/DDBJ whole genome shotgun (WGS) entry which is preliminary data.</text>
</comment>
<dbReference type="GO" id="GO:0046556">
    <property type="term" value="F:alpha-L-arabinofuranosidase activity"/>
    <property type="evidence" value="ECO:0007669"/>
    <property type="project" value="TreeGrafter"/>
</dbReference>
<dbReference type="Pfam" id="PF00933">
    <property type="entry name" value="Glyco_hydro_3"/>
    <property type="match status" value="1"/>
</dbReference>
<dbReference type="GO" id="GO:0045493">
    <property type="term" value="P:xylan catabolic process"/>
    <property type="evidence" value="ECO:0007669"/>
    <property type="project" value="UniProtKB-KW"/>
</dbReference>
<feature type="chain" id="PRO_5032758313" evidence="6">
    <location>
        <begin position="39"/>
        <end position="788"/>
    </location>
</feature>
<dbReference type="SUPFAM" id="SSF51445">
    <property type="entry name" value="(Trans)glycosidases"/>
    <property type="match status" value="1"/>
</dbReference>
<name>A0A830H312_9CHLO</name>
<feature type="signal peptide" evidence="6">
    <location>
        <begin position="1"/>
        <end position="38"/>
    </location>
</feature>
<keyword evidence="9" id="KW-0624">Polysaccharide degradation</keyword>
<evidence type="ECO:0000256" key="5">
    <source>
        <dbReference type="SAM" id="MobiDB-lite"/>
    </source>
</evidence>
<dbReference type="Pfam" id="PF01915">
    <property type="entry name" value="Glyco_hydro_3_C"/>
    <property type="match status" value="1"/>
</dbReference>
<dbReference type="SUPFAM" id="SSF52279">
    <property type="entry name" value="Beta-D-glucan exohydrolase, C-terminal domain"/>
    <property type="match status" value="1"/>
</dbReference>
<evidence type="ECO:0000313" key="10">
    <source>
        <dbReference type="Proteomes" id="UP000660262"/>
    </source>
</evidence>
<dbReference type="InterPro" id="IPR044993">
    <property type="entry name" value="BXL"/>
</dbReference>
<gene>
    <name evidence="9" type="ORF">PPROV_000009000</name>
</gene>
<dbReference type="InterPro" id="IPR013783">
    <property type="entry name" value="Ig-like_fold"/>
</dbReference>
<dbReference type="Gene3D" id="3.40.50.1700">
    <property type="entry name" value="Glycoside hydrolase family 3 C-terminal domain"/>
    <property type="match status" value="1"/>
</dbReference>
<dbReference type="EMBL" id="BNJQ01000001">
    <property type="protein sequence ID" value="GHP01334.1"/>
    <property type="molecule type" value="Genomic_DNA"/>
</dbReference>
<keyword evidence="3 9" id="KW-0378">Hydrolase</keyword>
<dbReference type="InterPro" id="IPR017853">
    <property type="entry name" value="GH"/>
</dbReference>
<keyword evidence="10" id="KW-1185">Reference proteome</keyword>
<sequence>MKRCHARPLSMMAFPPLRLILNIIFFIIATSSTAPASARSLVVDVNRKSASTLFLAAKQATTTTTTTTTPLLSSPPKKRWPRPCQSSSSSSEDSSAAALFCDPTLPLATRIKLFRLHLSVEERADFLGHDNQWHQWWSEGLHGVASSPGVRFQEPTPCATSTAMPILTSSSFNDTLFHEVGQVVGKEARVFVNVGNGGGVTFFSPNINIFRDPRWGRGAETPGEDPLLNGRYAKAYVTGLQTNYSLSATCKHYAAYSLENWHNVTRFEFDAEVTLTDMADTYLPAFRECAAAASSVMCSYNSVNGMPSCFNAPLMRQLASYDFKNGYTVTDCTAIDWSQQYHHTTPTRGEATMLALQAGIDVNCGDNYQQVIPLLINNDTLSVDVLDRAFDRAASVLFRLGYFDPPGTHPALDALGPKDVDTAHARQVAVETVAQGVVLLENKNRALPLSKEKTKTILVAGPQADDAQMQLGTYAGIACSVSTLLGGIRKHLKEEQTEVLYAKGCLSGVSCTSTEGFDEAEKMASRADVIVVGLGINKTVEAEFLDRTELTIPGHQEQLLDVLRSAAPEGTPIVVILFSGGPVDTRKVSQAADALMWAGYPGQAGGDVLAPMLFGDGAPTGKLTQTWYHADFAKEVSMFDMHMRPRPPSYPGRTYRFYTGNPLYKFGHGLKYEDSEVDYFDSSLRVTRSGPKQKHSSLSLRISLRNEGSRDTDESVLVFHEPPRAVPSKQRWWTAPPQRTLVAYKRVALKAGSTIDVDLAIPDDRVLAVGGHLAVDTLRIDISEMVLK</sequence>
<dbReference type="Gene3D" id="2.60.40.10">
    <property type="entry name" value="Immunoglobulins"/>
    <property type="match status" value="1"/>
</dbReference>
<dbReference type="OrthoDB" id="47059at2759"/>
<evidence type="ECO:0000256" key="1">
    <source>
        <dbReference type="ARBA" id="ARBA00005336"/>
    </source>
</evidence>
<keyword evidence="9" id="KW-0858">Xylan degradation</keyword>
<dbReference type="InterPro" id="IPR036962">
    <property type="entry name" value="Glyco_hydro_3_N_sf"/>
</dbReference>
<reference evidence="9" key="1">
    <citation type="submission" date="2020-10" db="EMBL/GenBank/DDBJ databases">
        <title>Unveiling of a novel bifunctional photoreceptor, Dualchrome1, isolated from a cosmopolitan green alga.</title>
        <authorList>
            <person name="Suzuki S."/>
            <person name="Kawachi M."/>
        </authorList>
    </citation>
    <scope>NUCLEOTIDE SEQUENCE</scope>
    <source>
        <strain evidence="9">NIES 2893</strain>
    </source>
</reference>
<evidence type="ECO:0000259" key="8">
    <source>
        <dbReference type="Pfam" id="PF01915"/>
    </source>
</evidence>
<keyword evidence="4 9" id="KW-0326">Glycosidase</keyword>
<proteinExistence type="inferred from homology"/>
<organism evidence="9 10">
    <name type="scientific">Pycnococcus provasolii</name>
    <dbReference type="NCBI Taxonomy" id="41880"/>
    <lineage>
        <taxon>Eukaryota</taxon>
        <taxon>Viridiplantae</taxon>
        <taxon>Chlorophyta</taxon>
        <taxon>Pseudoscourfieldiophyceae</taxon>
        <taxon>Pseudoscourfieldiales</taxon>
        <taxon>Pycnococcaceae</taxon>
        <taxon>Pycnococcus</taxon>
    </lineage>
</organism>
<evidence type="ECO:0000256" key="3">
    <source>
        <dbReference type="ARBA" id="ARBA00022801"/>
    </source>
</evidence>
<keyword evidence="2 6" id="KW-0732">Signal</keyword>
<dbReference type="PANTHER" id="PTHR42721">
    <property type="entry name" value="SUGAR HYDROLASE-RELATED"/>
    <property type="match status" value="1"/>
</dbReference>
<evidence type="ECO:0000256" key="2">
    <source>
        <dbReference type="ARBA" id="ARBA00022729"/>
    </source>
</evidence>
<dbReference type="InterPro" id="IPR036881">
    <property type="entry name" value="Glyco_hydro_3_C_sf"/>
</dbReference>
<evidence type="ECO:0000256" key="4">
    <source>
        <dbReference type="ARBA" id="ARBA00023295"/>
    </source>
</evidence>
<dbReference type="InterPro" id="IPR001764">
    <property type="entry name" value="Glyco_hydro_3_N"/>
</dbReference>
<dbReference type="AlphaFoldDB" id="A0A830H312"/>
<dbReference type="GO" id="GO:0009044">
    <property type="term" value="F:xylan 1,4-beta-xylosidase activity"/>
    <property type="evidence" value="ECO:0007669"/>
    <property type="project" value="InterPro"/>
</dbReference>
<dbReference type="Gene3D" id="3.20.20.300">
    <property type="entry name" value="Glycoside hydrolase, family 3, N-terminal domain"/>
    <property type="match status" value="1"/>
</dbReference>
<dbReference type="InterPro" id="IPR002772">
    <property type="entry name" value="Glyco_hydro_3_C"/>
</dbReference>